<name>A0A5K3FFA3_MESCO</name>
<evidence type="ECO:0000313" key="2">
    <source>
        <dbReference type="WBParaSite" id="MCU_007965-RA"/>
    </source>
</evidence>
<dbReference type="AlphaFoldDB" id="A0A5K3FFA3"/>
<dbReference type="WBParaSite" id="MCU_007965-RA">
    <property type="protein sequence ID" value="MCU_007965-RA"/>
    <property type="gene ID" value="MCU_007965"/>
</dbReference>
<feature type="compositionally biased region" description="Polar residues" evidence="1">
    <location>
        <begin position="1"/>
        <end position="10"/>
    </location>
</feature>
<sequence length="113" mass="12267">MRSVQFTSPELPSVGSGTLDEVGTSVCSWAYRRRKVMFDETVGQYPWKTHQNIRSQTKWRACAKVAQTALRANLLSPHGVSVYSGLGAGRTTEAAKGNLPLGFVTSGHRAAQT</sequence>
<feature type="region of interest" description="Disordered" evidence="1">
    <location>
        <begin position="1"/>
        <end position="20"/>
    </location>
</feature>
<reference evidence="2" key="1">
    <citation type="submission" date="2019-11" db="UniProtKB">
        <authorList>
            <consortium name="WormBaseParasite"/>
        </authorList>
    </citation>
    <scope>IDENTIFICATION</scope>
</reference>
<organism evidence="2">
    <name type="scientific">Mesocestoides corti</name>
    <name type="common">Flatworm</name>
    <dbReference type="NCBI Taxonomy" id="53468"/>
    <lineage>
        <taxon>Eukaryota</taxon>
        <taxon>Metazoa</taxon>
        <taxon>Spiralia</taxon>
        <taxon>Lophotrochozoa</taxon>
        <taxon>Platyhelminthes</taxon>
        <taxon>Cestoda</taxon>
        <taxon>Eucestoda</taxon>
        <taxon>Cyclophyllidea</taxon>
        <taxon>Mesocestoididae</taxon>
        <taxon>Mesocestoides</taxon>
    </lineage>
</organism>
<evidence type="ECO:0000256" key="1">
    <source>
        <dbReference type="SAM" id="MobiDB-lite"/>
    </source>
</evidence>
<protein>
    <submittedName>
        <fullName evidence="2">Uncharacterized protein</fullName>
    </submittedName>
</protein>
<proteinExistence type="predicted"/>
<accession>A0A5K3FFA3</accession>